<dbReference type="EMBL" id="JBHTLQ010000003">
    <property type="protein sequence ID" value="MFD1189400.1"/>
    <property type="molecule type" value="Genomic_DNA"/>
</dbReference>
<dbReference type="Proteomes" id="UP001597216">
    <property type="component" value="Unassembled WGS sequence"/>
</dbReference>
<evidence type="ECO:0000313" key="1">
    <source>
        <dbReference type="EMBL" id="MFD1189400.1"/>
    </source>
</evidence>
<reference evidence="2" key="1">
    <citation type="journal article" date="2019" name="Int. J. Syst. Evol. Microbiol.">
        <title>The Global Catalogue of Microorganisms (GCM) 10K type strain sequencing project: providing services to taxonomists for standard genome sequencing and annotation.</title>
        <authorList>
            <consortium name="The Broad Institute Genomics Platform"/>
            <consortium name="The Broad Institute Genome Sequencing Center for Infectious Disease"/>
            <person name="Wu L."/>
            <person name="Ma J."/>
        </authorList>
    </citation>
    <scope>NUCLEOTIDE SEQUENCE [LARGE SCALE GENOMIC DNA]</scope>
    <source>
        <strain evidence="2">CCUG 55074</strain>
    </source>
</reference>
<dbReference type="RefSeq" id="WP_377352256.1">
    <property type="nucleotide sequence ID" value="NZ_JBHTLQ010000003.1"/>
</dbReference>
<protein>
    <submittedName>
        <fullName evidence="1">Uncharacterized protein</fullName>
    </submittedName>
</protein>
<organism evidence="1 2">
    <name type="scientific">Phenylobacterium conjunctum</name>
    <dbReference type="NCBI Taxonomy" id="1298959"/>
    <lineage>
        <taxon>Bacteria</taxon>
        <taxon>Pseudomonadati</taxon>
        <taxon>Pseudomonadota</taxon>
        <taxon>Alphaproteobacteria</taxon>
        <taxon>Caulobacterales</taxon>
        <taxon>Caulobacteraceae</taxon>
        <taxon>Phenylobacterium</taxon>
    </lineage>
</organism>
<sequence length="194" mass="21165">MLFLFAALVLAAATPDVGPPTVNGVFAQPDVCPGEGCDTTMWWRAKASVPLYKAPGSPRIIGYAKPGDRAAVRETLYWSHPQRGVVLIDAPPFKQGDVIYALIPEGEGYTTVWRRGEQLTLPPDDELDSQGRQVVQWNEAPRPDDIWWVKVRTSHGLTGWLKDPEAFACMGKLAGDENCVDAPQPKGRAAASQP</sequence>
<accession>A0ABW3SYL2</accession>
<keyword evidence="2" id="KW-1185">Reference proteome</keyword>
<evidence type="ECO:0000313" key="2">
    <source>
        <dbReference type="Proteomes" id="UP001597216"/>
    </source>
</evidence>
<comment type="caution">
    <text evidence="1">The sequence shown here is derived from an EMBL/GenBank/DDBJ whole genome shotgun (WGS) entry which is preliminary data.</text>
</comment>
<proteinExistence type="predicted"/>
<gene>
    <name evidence="1" type="ORF">ACFQ27_02320</name>
</gene>
<name>A0ABW3SYL2_9CAUL</name>